<sequence>MSERLPARMRALATELTALREKAGLTTRQAAARLGTSIATLNRIENAKRMAGVANVSALLAIYGVTGPERKRIMEMVEEVNAPGWLGVPLTRGRPALANFEEEASSILNFAPSTLPGLLQTPAYVQAITATSEFPQPRHDALVAARLARQQVLAKLLAPDYLAILDEATLRRAYGGSAAMVEQIHWLIELAKRPNITIHVIPFRHGGYRNPGYFSLLQFPRSSPIVYTELDRTAGFHDDPADIESFRGVAATLVKVALGSTDSVNFMARMAADHERG</sequence>
<dbReference type="CDD" id="cd00093">
    <property type="entry name" value="HTH_XRE"/>
    <property type="match status" value="1"/>
</dbReference>
<dbReference type="Proteomes" id="UP000734823">
    <property type="component" value="Unassembled WGS sequence"/>
</dbReference>
<dbReference type="SUPFAM" id="SSF47413">
    <property type="entry name" value="lambda repressor-like DNA-binding domains"/>
    <property type="match status" value="1"/>
</dbReference>
<organism evidence="2 3">
    <name type="scientific">Actinokineospora xionganensis</name>
    <dbReference type="NCBI Taxonomy" id="2684470"/>
    <lineage>
        <taxon>Bacteria</taxon>
        <taxon>Bacillati</taxon>
        <taxon>Actinomycetota</taxon>
        <taxon>Actinomycetes</taxon>
        <taxon>Pseudonocardiales</taxon>
        <taxon>Pseudonocardiaceae</taxon>
        <taxon>Actinokineospora</taxon>
    </lineage>
</organism>
<dbReference type="EMBL" id="JABVED010000008">
    <property type="protein sequence ID" value="MBC6448543.1"/>
    <property type="molecule type" value="Genomic_DNA"/>
</dbReference>
<dbReference type="Gene3D" id="1.10.260.40">
    <property type="entry name" value="lambda repressor-like DNA-binding domains"/>
    <property type="match status" value="1"/>
</dbReference>
<name>A0ABR7L772_9PSEU</name>
<gene>
    <name evidence="2" type="ORF">GPZ80_15315</name>
</gene>
<dbReference type="Pfam" id="PF19054">
    <property type="entry name" value="DUF5753"/>
    <property type="match status" value="1"/>
</dbReference>
<accession>A0ABR7L772</accession>
<protein>
    <submittedName>
        <fullName evidence="2">Helix-turn-helix domain-containing protein</fullName>
    </submittedName>
</protein>
<evidence type="ECO:0000259" key="1">
    <source>
        <dbReference type="PROSITE" id="PS50943"/>
    </source>
</evidence>
<keyword evidence="3" id="KW-1185">Reference proteome</keyword>
<evidence type="ECO:0000313" key="2">
    <source>
        <dbReference type="EMBL" id="MBC6448543.1"/>
    </source>
</evidence>
<dbReference type="InterPro" id="IPR010982">
    <property type="entry name" value="Lambda_DNA-bd_dom_sf"/>
</dbReference>
<feature type="domain" description="HTH cro/C1-type" evidence="1">
    <location>
        <begin position="16"/>
        <end position="70"/>
    </location>
</feature>
<dbReference type="Pfam" id="PF13560">
    <property type="entry name" value="HTH_31"/>
    <property type="match status" value="1"/>
</dbReference>
<evidence type="ECO:0000313" key="3">
    <source>
        <dbReference type="Proteomes" id="UP000734823"/>
    </source>
</evidence>
<dbReference type="PROSITE" id="PS50943">
    <property type="entry name" value="HTH_CROC1"/>
    <property type="match status" value="1"/>
</dbReference>
<reference evidence="2 3" key="1">
    <citation type="submission" date="2020-06" db="EMBL/GenBank/DDBJ databases">
        <title>Actinokineospora xiongansis sp. nov., isolated from soil of Baiyangdian.</title>
        <authorList>
            <person name="Zhang X."/>
        </authorList>
    </citation>
    <scope>NUCLEOTIDE SEQUENCE [LARGE SCALE GENOMIC DNA]</scope>
    <source>
        <strain evidence="2 3">HBU206404</strain>
    </source>
</reference>
<dbReference type="SMART" id="SM00530">
    <property type="entry name" value="HTH_XRE"/>
    <property type="match status" value="1"/>
</dbReference>
<proteinExistence type="predicted"/>
<dbReference type="RefSeq" id="WP_187221037.1">
    <property type="nucleotide sequence ID" value="NZ_JABVED010000008.1"/>
</dbReference>
<comment type="caution">
    <text evidence="2">The sequence shown here is derived from an EMBL/GenBank/DDBJ whole genome shotgun (WGS) entry which is preliminary data.</text>
</comment>
<dbReference type="InterPro" id="IPR043917">
    <property type="entry name" value="DUF5753"/>
</dbReference>
<dbReference type="InterPro" id="IPR001387">
    <property type="entry name" value="Cro/C1-type_HTH"/>
</dbReference>